<evidence type="ECO:0000256" key="3">
    <source>
        <dbReference type="ARBA" id="ARBA00022538"/>
    </source>
</evidence>
<dbReference type="FunFam" id="2.60.40.1400:FF:000001">
    <property type="entry name" value="G protein-activated inward rectifier potassium channel 2"/>
    <property type="match status" value="1"/>
</dbReference>
<evidence type="ECO:0000256" key="12">
    <source>
        <dbReference type="ARBA" id="ARBA00054205"/>
    </source>
</evidence>
<dbReference type="PANTHER" id="PTHR11767">
    <property type="entry name" value="INWARD RECTIFIER POTASSIUM CHANNEL"/>
    <property type="match status" value="1"/>
</dbReference>
<keyword evidence="9 19" id="KW-0472">Membrane</keyword>
<dbReference type="InterPro" id="IPR013518">
    <property type="entry name" value="K_chnl_inward-rec_Kir_cyto"/>
</dbReference>
<dbReference type="AlphaFoldDB" id="A0AAJ7U072"/>
<evidence type="ECO:0000256" key="11">
    <source>
        <dbReference type="ARBA" id="ARBA00034430"/>
    </source>
</evidence>
<feature type="transmembrane region" description="Helical" evidence="19">
    <location>
        <begin position="89"/>
        <end position="115"/>
    </location>
</feature>
<comment type="catalytic activity">
    <reaction evidence="11">
        <text>K(+)(in) = K(+)(out)</text>
        <dbReference type="Rhea" id="RHEA:29463"/>
        <dbReference type="ChEBI" id="CHEBI:29103"/>
    </reaction>
</comment>
<dbReference type="GO" id="GO:0005886">
    <property type="term" value="C:plasma membrane"/>
    <property type="evidence" value="ECO:0007669"/>
    <property type="project" value="TreeGrafter"/>
</dbReference>
<evidence type="ECO:0000256" key="2">
    <source>
        <dbReference type="ARBA" id="ARBA00022448"/>
    </source>
</evidence>
<dbReference type="Proteomes" id="UP001318040">
    <property type="component" value="Chromosome 43"/>
</dbReference>
<accession>A0AAJ7U072</accession>
<dbReference type="GeneID" id="116951409"/>
<evidence type="ECO:0000256" key="19">
    <source>
        <dbReference type="SAM" id="Phobius"/>
    </source>
</evidence>
<evidence type="ECO:0000256" key="14">
    <source>
        <dbReference type="ARBA" id="ARBA00067113"/>
    </source>
</evidence>
<keyword evidence="8 17" id="KW-0406">Ion transport</keyword>
<comment type="similarity">
    <text evidence="13">Belongs to the inward rectifier-type potassium channel (TC 1.A.2.1) family. KCNJ14 subfamily.</text>
</comment>
<keyword evidence="5 17" id="KW-0851">Voltage-gated channel</keyword>
<organism evidence="22 23">
    <name type="scientific">Petromyzon marinus</name>
    <name type="common">Sea lamprey</name>
    <dbReference type="NCBI Taxonomy" id="7757"/>
    <lineage>
        <taxon>Eukaryota</taxon>
        <taxon>Metazoa</taxon>
        <taxon>Chordata</taxon>
        <taxon>Craniata</taxon>
        <taxon>Vertebrata</taxon>
        <taxon>Cyclostomata</taxon>
        <taxon>Hyperoartia</taxon>
        <taxon>Petromyzontiformes</taxon>
        <taxon>Petromyzontidae</taxon>
        <taxon>Petromyzon</taxon>
    </lineage>
</organism>
<keyword evidence="7 19" id="KW-1133">Transmembrane helix</keyword>
<dbReference type="GO" id="GO:0005242">
    <property type="term" value="F:inward rectifier potassium channel activity"/>
    <property type="evidence" value="ECO:0007669"/>
    <property type="project" value="InterPro"/>
</dbReference>
<dbReference type="Gene3D" id="2.60.40.1400">
    <property type="entry name" value="G protein-activated inward rectifier potassium channel 1"/>
    <property type="match status" value="1"/>
</dbReference>
<comment type="function">
    <text evidence="12">Inward rectifier potassium channels are characterized by a greater tendency to allow potassium to flow into the cell rather than out of it. Their voltage dependence is regulated by the concentration of extracellular potassium; as external potassium is raised, the voltage range of the channel opening shifts to more positive voltages.</text>
</comment>
<evidence type="ECO:0000313" key="22">
    <source>
        <dbReference type="Proteomes" id="UP001318040"/>
    </source>
</evidence>
<keyword evidence="22" id="KW-1185">Reference proteome</keyword>
<comment type="subcellular location">
    <subcellularLocation>
        <location evidence="1 17">Membrane</location>
        <topology evidence="1 17">Multi-pass membrane protein</topology>
    </subcellularLocation>
</comment>
<keyword evidence="10 17" id="KW-0407">Ion channel</keyword>
<feature type="region of interest" description="Disordered" evidence="18">
    <location>
        <begin position="409"/>
        <end position="435"/>
    </location>
</feature>
<protein>
    <recommendedName>
        <fullName evidence="14">ATP-sensitive inward rectifier potassium channel 14</fullName>
    </recommendedName>
    <alternativeName>
        <fullName evidence="16">Inward rectifier K(+) channel Kir2.4</fullName>
    </alternativeName>
    <alternativeName>
        <fullName evidence="15">Potassium channel, inwardly rectifying subfamily J member 14</fullName>
    </alternativeName>
</protein>
<dbReference type="RefSeq" id="XP_032825857.1">
    <property type="nucleotide sequence ID" value="XM_032969966.1"/>
</dbReference>
<dbReference type="SUPFAM" id="SSF81324">
    <property type="entry name" value="Voltage-gated potassium channels"/>
    <property type="match status" value="1"/>
</dbReference>
<feature type="domain" description="Potassium channel inwardly rectifying transmembrane" evidence="20">
    <location>
        <begin position="54"/>
        <end position="195"/>
    </location>
</feature>
<evidence type="ECO:0000313" key="23">
    <source>
        <dbReference type="RefSeq" id="XP_032825857.1"/>
    </source>
</evidence>
<feature type="domain" description="Inward rectifier potassium channel C-terminal" evidence="21">
    <location>
        <begin position="202"/>
        <end position="373"/>
    </location>
</feature>
<dbReference type="PRINTS" id="PR01320">
    <property type="entry name" value="KIRCHANNEL"/>
</dbReference>
<reference evidence="23" key="1">
    <citation type="submission" date="2025-08" db="UniProtKB">
        <authorList>
            <consortium name="RefSeq"/>
        </authorList>
    </citation>
    <scope>IDENTIFICATION</scope>
    <source>
        <tissue evidence="23">Sperm</tissue>
    </source>
</reference>
<keyword evidence="4 17" id="KW-0812">Transmembrane</keyword>
<evidence type="ECO:0000256" key="16">
    <source>
        <dbReference type="ARBA" id="ARBA00081412"/>
    </source>
</evidence>
<keyword evidence="3 17" id="KW-0633">Potassium transport</keyword>
<keyword evidence="6 17" id="KW-0630">Potassium</keyword>
<dbReference type="GO" id="GO:0034702">
    <property type="term" value="C:monoatomic ion channel complex"/>
    <property type="evidence" value="ECO:0007669"/>
    <property type="project" value="UniProtKB-KW"/>
</dbReference>
<dbReference type="InterPro" id="IPR016449">
    <property type="entry name" value="K_chnl_inward-rec_Kir"/>
</dbReference>
<name>A0AAJ7U072_PETMA</name>
<gene>
    <name evidence="23" type="primary">LOC116951409</name>
</gene>
<dbReference type="InterPro" id="IPR040445">
    <property type="entry name" value="Kir_TM"/>
</dbReference>
<keyword evidence="2 17" id="KW-0813">Transport</keyword>
<evidence type="ECO:0000256" key="13">
    <source>
        <dbReference type="ARBA" id="ARBA00061031"/>
    </source>
</evidence>
<evidence type="ECO:0000256" key="6">
    <source>
        <dbReference type="ARBA" id="ARBA00022958"/>
    </source>
</evidence>
<evidence type="ECO:0000256" key="15">
    <source>
        <dbReference type="ARBA" id="ARBA00080036"/>
    </source>
</evidence>
<evidence type="ECO:0000256" key="10">
    <source>
        <dbReference type="ARBA" id="ARBA00023303"/>
    </source>
</evidence>
<evidence type="ECO:0000259" key="20">
    <source>
        <dbReference type="Pfam" id="PF01007"/>
    </source>
</evidence>
<dbReference type="PANTHER" id="PTHR11767:SF102">
    <property type="entry name" value="INWARDLY RECTIFYING POTASSIUM CHANNEL 1, ISOFORM F"/>
    <property type="match status" value="1"/>
</dbReference>
<dbReference type="GO" id="GO:1990573">
    <property type="term" value="P:potassium ion import across plasma membrane"/>
    <property type="evidence" value="ECO:0007669"/>
    <property type="project" value="TreeGrafter"/>
</dbReference>
<sequence length="435" mass="49015">MYDRMVRSLRPEMYGVVRSEAEEGMALKGVSAQNGHPSGKKLYRRPTPGRSRFVKKTGQCNVHFVNVDNRPRRFLSDIFTTCVDVRWRWMFLIFSLAFVLSWLGFGLGFWLLAWLHGDTARPRDSPDGEPCVANVDGFTSAFLFSLETQTTIGYGYRCVTEECPAAVLLVVLQSVAGCIVDCFAIGAIMTKMARPKKRAQTLVFSRHAIVAMRDGKLCLAWRVGNLRRSHLVEAHVRAQLVRPRVTEEGEYIPLDHQDLNVGYDQGLDRIFLVSPVMIVHVIDEDSPLYAMSKRDLDAEDFEIVVILEGMVEATAMTTQARTSYLSSEVLWGHRFEPLLTEEKDNYRVDFSKFHDTYEVATPLCSSKDLAENKYVVPCGDFSYENELNLGRGGAPVPDVAEQKSLVRPLAGLHEGRPSQATVPLDEGQQRRESEI</sequence>
<dbReference type="Pfam" id="PF01007">
    <property type="entry name" value="IRK"/>
    <property type="match status" value="1"/>
</dbReference>
<evidence type="ECO:0000256" key="7">
    <source>
        <dbReference type="ARBA" id="ARBA00022989"/>
    </source>
</evidence>
<dbReference type="Gene3D" id="1.10.287.70">
    <property type="match status" value="1"/>
</dbReference>
<evidence type="ECO:0000259" key="21">
    <source>
        <dbReference type="Pfam" id="PF17655"/>
    </source>
</evidence>
<dbReference type="InterPro" id="IPR041647">
    <property type="entry name" value="IRK_C"/>
</dbReference>
<evidence type="ECO:0000256" key="5">
    <source>
        <dbReference type="ARBA" id="ARBA00022882"/>
    </source>
</evidence>
<dbReference type="SUPFAM" id="SSF81296">
    <property type="entry name" value="E set domains"/>
    <property type="match status" value="1"/>
</dbReference>
<feature type="transmembrane region" description="Helical" evidence="19">
    <location>
        <begin position="165"/>
        <end position="188"/>
    </location>
</feature>
<dbReference type="InterPro" id="IPR014756">
    <property type="entry name" value="Ig_E-set"/>
</dbReference>
<evidence type="ECO:0000256" key="1">
    <source>
        <dbReference type="ARBA" id="ARBA00004141"/>
    </source>
</evidence>
<feature type="region of interest" description="Disordered" evidence="18">
    <location>
        <begin position="29"/>
        <end position="48"/>
    </location>
</feature>
<dbReference type="Pfam" id="PF17655">
    <property type="entry name" value="IRK_C"/>
    <property type="match status" value="1"/>
</dbReference>
<proteinExistence type="inferred from homology"/>
<evidence type="ECO:0000256" key="8">
    <source>
        <dbReference type="ARBA" id="ARBA00023065"/>
    </source>
</evidence>
<dbReference type="FunFam" id="1.10.287.70:FF:000063">
    <property type="entry name" value="ATP-sensitive inward rectifier potassium channel 14"/>
    <property type="match status" value="1"/>
</dbReference>
<dbReference type="KEGG" id="pmrn:116951409"/>
<dbReference type="GO" id="GO:0034765">
    <property type="term" value="P:regulation of monoatomic ion transmembrane transport"/>
    <property type="evidence" value="ECO:0007669"/>
    <property type="project" value="TreeGrafter"/>
</dbReference>
<evidence type="ECO:0000256" key="17">
    <source>
        <dbReference type="RuleBase" id="RU003822"/>
    </source>
</evidence>
<evidence type="ECO:0000256" key="9">
    <source>
        <dbReference type="ARBA" id="ARBA00023136"/>
    </source>
</evidence>
<evidence type="ECO:0000256" key="18">
    <source>
        <dbReference type="SAM" id="MobiDB-lite"/>
    </source>
</evidence>
<evidence type="ECO:0000256" key="4">
    <source>
        <dbReference type="ARBA" id="ARBA00022692"/>
    </source>
</evidence>